<keyword evidence="2" id="KW-1185">Reference proteome</keyword>
<reference evidence="1 2" key="1">
    <citation type="journal article" date="2018" name="Mol. Biol. Evol.">
        <title>Broad Genomic Sampling Reveals a Smut Pathogenic Ancestry of the Fungal Clade Ustilaginomycotina.</title>
        <authorList>
            <person name="Kijpornyongpan T."/>
            <person name="Mondo S.J."/>
            <person name="Barry K."/>
            <person name="Sandor L."/>
            <person name="Lee J."/>
            <person name="Lipzen A."/>
            <person name="Pangilinan J."/>
            <person name="LaButti K."/>
            <person name="Hainaut M."/>
            <person name="Henrissat B."/>
            <person name="Grigoriev I.V."/>
            <person name="Spatafora J.W."/>
            <person name="Aime M.C."/>
        </authorList>
    </citation>
    <scope>NUCLEOTIDE SEQUENCE [LARGE SCALE GENOMIC DNA]</scope>
    <source>
        <strain evidence="1 2">SA 807</strain>
    </source>
</reference>
<evidence type="ECO:0000313" key="1">
    <source>
        <dbReference type="EMBL" id="PWN47201.1"/>
    </source>
</evidence>
<gene>
    <name evidence="1" type="ORF">IE53DRAFT_262610</name>
</gene>
<organism evidence="1 2">
    <name type="scientific">Violaceomyces palustris</name>
    <dbReference type="NCBI Taxonomy" id="1673888"/>
    <lineage>
        <taxon>Eukaryota</taxon>
        <taxon>Fungi</taxon>
        <taxon>Dikarya</taxon>
        <taxon>Basidiomycota</taxon>
        <taxon>Ustilaginomycotina</taxon>
        <taxon>Ustilaginomycetes</taxon>
        <taxon>Violaceomycetales</taxon>
        <taxon>Violaceomycetaceae</taxon>
        <taxon>Violaceomyces</taxon>
    </lineage>
</organism>
<accession>A0ACD0NN15</accession>
<evidence type="ECO:0000313" key="2">
    <source>
        <dbReference type="Proteomes" id="UP000245626"/>
    </source>
</evidence>
<dbReference type="Proteomes" id="UP000245626">
    <property type="component" value="Unassembled WGS sequence"/>
</dbReference>
<protein>
    <submittedName>
        <fullName evidence="1">Uncharacterized protein</fullName>
    </submittedName>
</protein>
<proteinExistence type="predicted"/>
<sequence>MSILSSICVNFGRIATFVQVLFYLPLALDIAGQDAFLALSASLASYYFFLSTIRLLTRRTRLAWIGQTLAVFQFVVVPACLLVCFNIYSPPSTTYFPPRQSVLDHPSASSPSSPSLLSPSSTEQAPEPSADASSPPSLLPTSGPLSDLLATAVTLFFYLARHVPGWWFTFLRYSSPLFSLLEGVASLLVIQTIGSMSRWVIASSLSNSPQHGPSRSRLISLLLRPLASLGFGASEVFQIAFLLVSATVYVTSALALYVSFEGATRDRPGTAAAIATSVTSTLWLTAIAFALRKGNVIETSLMLAYVVFNIYQLGPSLAFTADPVSLIRSFKVNAHVVVTDSLPVSLQAPLPAMILKGAVTLLEVLANWLGQSLDFIAAAGAALPSSVIVSLVYRLMVLYAASRILPMLKSRPLPDVQEWSARDWSSEGTAAEDEDWEEEVSSSVSADWDAADGKGLAEDSDEYSEGDSGIAYNVEASPKEGATTRRKASAKKDPLATSERSTAAIGGAVRRGGRKTKRSNAKSSGGRKPSTRLPPPPPPTPSKEKESGAEKDGKSLSEEEPFSAFISIIVSYSRLILIAVYSHLLLLDQSHQIYWRFLTVGITLVLWGFELLIGKEDVDVITR</sequence>
<name>A0ACD0NN15_9BASI</name>
<dbReference type="EMBL" id="KZ820506">
    <property type="protein sequence ID" value="PWN47201.1"/>
    <property type="molecule type" value="Genomic_DNA"/>
</dbReference>